<gene>
    <name evidence="1" type="ORF">CLOLEP_00086</name>
</gene>
<organism evidence="1 2">
    <name type="scientific">[Clostridium] leptum DSM 753</name>
    <dbReference type="NCBI Taxonomy" id="428125"/>
    <lineage>
        <taxon>Bacteria</taxon>
        <taxon>Bacillati</taxon>
        <taxon>Bacillota</taxon>
        <taxon>Clostridia</taxon>
        <taxon>Eubacteriales</taxon>
        <taxon>Oscillospiraceae</taxon>
        <taxon>Oscillospiraceae incertae sedis</taxon>
    </lineage>
</organism>
<evidence type="ECO:0000313" key="1">
    <source>
        <dbReference type="EMBL" id="EDO63099.1"/>
    </source>
</evidence>
<dbReference type="AlphaFoldDB" id="A7VNG2"/>
<reference evidence="1 2" key="2">
    <citation type="submission" date="2007-08" db="EMBL/GenBank/DDBJ databases">
        <authorList>
            <person name="Fulton L."/>
            <person name="Clifton S."/>
            <person name="Fulton B."/>
            <person name="Xu J."/>
            <person name="Minx P."/>
            <person name="Pepin K.H."/>
            <person name="Johnson M."/>
            <person name="Thiruvilangam P."/>
            <person name="Bhonagiri V."/>
            <person name="Nash W.E."/>
            <person name="Wang C."/>
            <person name="Mardis E.R."/>
            <person name="Wilson R.K."/>
        </authorList>
    </citation>
    <scope>NUCLEOTIDE SEQUENCE [LARGE SCALE GENOMIC DNA]</scope>
    <source>
        <strain evidence="1 2">DSM 753</strain>
    </source>
</reference>
<name>A7VNG2_9FIRM</name>
<evidence type="ECO:0000313" key="2">
    <source>
        <dbReference type="Proteomes" id="UP000003490"/>
    </source>
</evidence>
<accession>A7VNG2</accession>
<dbReference type="HOGENOM" id="CLU_3060203_0_0_9"/>
<protein>
    <submittedName>
        <fullName evidence="1">Uncharacterized protein</fullName>
    </submittedName>
</protein>
<sequence>MKNIEKLARYLGTKRNPDQILEFLIQLPLDQFGTPEFSNSKCVEALSSRFQKQ</sequence>
<dbReference type="Proteomes" id="UP000003490">
    <property type="component" value="Unassembled WGS sequence"/>
</dbReference>
<reference evidence="1 2" key="1">
    <citation type="submission" date="2007-08" db="EMBL/GenBank/DDBJ databases">
        <title>Draft genome sequence of Clostridium leptum (DSM 753).</title>
        <authorList>
            <person name="Sudarsanam P."/>
            <person name="Ley R."/>
            <person name="Guruge J."/>
            <person name="Turnbaugh P.J."/>
            <person name="Mahowald M."/>
            <person name="Liep D."/>
            <person name="Gordon J."/>
        </authorList>
    </citation>
    <scope>NUCLEOTIDE SEQUENCE [LARGE SCALE GENOMIC DNA]</scope>
    <source>
        <strain evidence="1 2">DSM 753</strain>
    </source>
</reference>
<proteinExistence type="predicted"/>
<dbReference type="EMBL" id="ABCB02000006">
    <property type="protein sequence ID" value="EDO63099.1"/>
    <property type="molecule type" value="Genomic_DNA"/>
</dbReference>
<comment type="caution">
    <text evidence="1">The sequence shown here is derived from an EMBL/GenBank/DDBJ whole genome shotgun (WGS) entry which is preliminary data.</text>
</comment>